<organism evidence="7 8">
    <name type="scientific">Theropithecus gelada</name>
    <name type="common">Gelada baboon</name>
    <dbReference type="NCBI Taxonomy" id="9565"/>
    <lineage>
        <taxon>Eukaryota</taxon>
        <taxon>Metazoa</taxon>
        <taxon>Chordata</taxon>
        <taxon>Craniata</taxon>
        <taxon>Vertebrata</taxon>
        <taxon>Euteleostomi</taxon>
        <taxon>Mammalia</taxon>
        <taxon>Eutheria</taxon>
        <taxon>Euarchontoglires</taxon>
        <taxon>Primates</taxon>
        <taxon>Haplorrhini</taxon>
        <taxon>Catarrhini</taxon>
        <taxon>Cercopithecidae</taxon>
        <taxon>Cercopithecinae</taxon>
        <taxon>Theropithecus</taxon>
    </lineage>
</organism>
<evidence type="ECO:0000259" key="6">
    <source>
        <dbReference type="PROSITE" id="PS50835"/>
    </source>
</evidence>
<feature type="chain" id="PRO_5034513596" description="Ig-like domain-containing protein" evidence="5">
    <location>
        <begin position="35"/>
        <end position="677"/>
    </location>
</feature>
<evidence type="ECO:0000313" key="7">
    <source>
        <dbReference type="Ensembl" id="ENSTGEP00000023049.1"/>
    </source>
</evidence>
<dbReference type="CDD" id="cd05740">
    <property type="entry name" value="IgI_hCEACAM_2_4_6_like"/>
    <property type="match status" value="2"/>
</dbReference>
<feature type="signal peptide" evidence="5">
    <location>
        <begin position="1"/>
        <end position="34"/>
    </location>
</feature>
<dbReference type="InterPro" id="IPR050831">
    <property type="entry name" value="CEA_cell_adhesion"/>
</dbReference>
<evidence type="ECO:0000313" key="8">
    <source>
        <dbReference type="Proteomes" id="UP000694411"/>
    </source>
</evidence>
<dbReference type="SMART" id="SM00409">
    <property type="entry name" value="IG"/>
    <property type="match status" value="5"/>
</dbReference>
<dbReference type="SUPFAM" id="SSF48726">
    <property type="entry name" value="Immunoglobulin"/>
    <property type="match status" value="4"/>
</dbReference>
<dbReference type="CDD" id="cd05774">
    <property type="entry name" value="IgV_CEACAM_D1"/>
    <property type="match status" value="1"/>
</dbReference>
<reference evidence="7" key="2">
    <citation type="submission" date="2025-08" db="UniProtKB">
        <authorList>
            <consortium name="Ensembl"/>
        </authorList>
    </citation>
    <scope>IDENTIFICATION</scope>
</reference>
<dbReference type="PROSITE" id="PS50835">
    <property type="entry name" value="IG_LIKE"/>
    <property type="match status" value="3"/>
</dbReference>
<protein>
    <recommendedName>
        <fullName evidence="6">Ig-like domain-containing protein</fullName>
    </recommendedName>
</protein>
<feature type="domain" description="Ig-like" evidence="6">
    <location>
        <begin position="306"/>
        <end position="393"/>
    </location>
</feature>
<dbReference type="InterPro" id="IPR013783">
    <property type="entry name" value="Ig-like_fold"/>
</dbReference>
<dbReference type="Proteomes" id="UP000694411">
    <property type="component" value="Chromosome 19"/>
</dbReference>
<comment type="similarity">
    <text evidence="4">Belongs to the immunoglobulin superfamily. CEA family.</text>
</comment>
<dbReference type="FunFam" id="2.60.40.10:FF:000340">
    <property type="entry name" value="Carcinoembryonic antigen-related cell adhesion molecule 1"/>
    <property type="match status" value="1"/>
</dbReference>
<evidence type="ECO:0000256" key="4">
    <source>
        <dbReference type="ARBA" id="ARBA00038222"/>
    </source>
</evidence>
<feature type="domain" description="Ig-like" evidence="6">
    <location>
        <begin position="398"/>
        <end position="475"/>
    </location>
</feature>
<dbReference type="PANTHER" id="PTHR44427">
    <property type="entry name" value="CARCINOEMBRYONIC ANTIGEN-RELATED CELL ADHESION MOLECULE 19"/>
    <property type="match status" value="1"/>
</dbReference>
<dbReference type="Gene3D" id="2.60.40.10">
    <property type="entry name" value="Immunoglobulins"/>
    <property type="match status" value="4"/>
</dbReference>
<dbReference type="CDD" id="cd20948">
    <property type="entry name" value="IgC2_CEACAM5-like"/>
    <property type="match status" value="1"/>
</dbReference>
<dbReference type="Pfam" id="PF13895">
    <property type="entry name" value="Ig_2"/>
    <property type="match status" value="1"/>
</dbReference>
<dbReference type="InterPro" id="IPR003598">
    <property type="entry name" value="Ig_sub2"/>
</dbReference>
<proteinExistence type="inferred from homology"/>
<keyword evidence="1 5" id="KW-0732">Signal</keyword>
<keyword evidence="2" id="KW-0325">Glycoprotein</keyword>
<evidence type="ECO:0000256" key="5">
    <source>
        <dbReference type="SAM" id="SignalP"/>
    </source>
</evidence>
<dbReference type="Pfam" id="PF13927">
    <property type="entry name" value="Ig_3"/>
    <property type="match status" value="2"/>
</dbReference>
<feature type="domain" description="Ig-like" evidence="6">
    <location>
        <begin position="145"/>
        <end position="232"/>
    </location>
</feature>
<dbReference type="Pfam" id="PF07686">
    <property type="entry name" value="V-set"/>
    <property type="match status" value="1"/>
</dbReference>
<accession>A0A8D2FN21</accession>
<reference evidence="7" key="1">
    <citation type="submission" date="2018-05" db="EMBL/GenBank/DDBJ databases">
        <title>Whole genome of Theropithecus gelada.</title>
        <authorList>
            <person name="Chiou K.L."/>
            <person name="Snyder-Mackler N."/>
        </authorList>
    </citation>
    <scope>NUCLEOTIDE SEQUENCE [LARGE SCALE GENOMIC DNA]</scope>
</reference>
<dbReference type="InterPro" id="IPR003599">
    <property type="entry name" value="Ig_sub"/>
</dbReference>
<keyword evidence="8" id="KW-1185">Reference proteome</keyword>
<evidence type="ECO:0000256" key="1">
    <source>
        <dbReference type="ARBA" id="ARBA00022729"/>
    </source>
</evidence>
<dbReference type="InterPro" id="IPR036179">
    <property type="entry name" value="Ig-like_dom_sf"/>
</dbReference>
<dbReference type="FunFam" id="2.60.40.10:FF:000244">
    <property type="entry name" value="carcinoembryonic antigen-related cell adhesion molecule 16"/>
    <property type="match status" value="2"/>
</dbReference>
<dbReference type="PANTHER" id="PTHR44427:SF13">
    <property type="entry name" value="PREGNANCY-SPECIFIC BETA-1-GLYCOPROTEIN 4-RELATED"/>
    <property type="match status" value="1"/>
</dbReference>
<evidence type="ECO:0000256" key="2">
    <source>
        <dbReference type="ARBA" id="ARBA00023180"/>
    </source>
</evidence>
<sequence>MGPPSVPFSRWHIPWQKLLFTASLFIFWNPPTTAQVTIEAQPTKVSEGKDVLLLVQNLPQNLTGYVWYKGQKTDLHQFITAYTIDTETIISGPAYSGRETVYSNASLLIQNVTRNDTGSYTIQIIQRGDKIKRITGHFTLYLEIPKPSISSSNLNPREATETVILSCDPDTQDISYLWWINGQSLPISGKSQLSENNKTLVLFNVTKDTAGPYECEMKNPVSSSRSDPVTLNLLCEYLLFLCEPGELPKLSCLTDSHPLAEHSWLIDGMFQQSAQMFFIPQITKTYRGLCATQDKLLSVVHTAELPKPYITSNNFNPMENKNVVALTCEPKTQGYTYLWRVNGQSLPISPRLKQPGKNRILILANVTRNDTGPYECEIRDRVDSICSDPVTLDVLYGPHIPRIFPPSTYYHSGKTLYLSCFADSNPPAEYCWTIDGKFLQSGQELSIPRITTEHSGLYGCSARNSATGRERSTFKRIKVFVETPKPYISSSKLNPREGTETVILSCDPDTQDLSENNRILILYGVTKDIAGPYECEMKNPVSSSRSDPVTLNLICEYLLFLCEPGCHPKYTWLELSCLTDSHPLAELSCLIDGKFQQSAQVFFIPQITKTYTGVYVCFTHYSATCGTNHIIKRIIVPGKWIPGAFAACFPVKSIWLSGKSHLPSAKREGKSKTQDRE</sequence>
<evidence type="ECO:0000256" key="3">
    <source>
        <dbReference type="ARBA" id="ARBA00023319"/>
    </source>
</evidence>
<dbReference type="SMART" id="SM00408">
    <property type="entry name" value="IGc2"/>
    <property type="match status" value="3"/>
</dbReference>
<dbReference type="InterPro" id="IPR013106">
    <property type="entry name" value="Ig_V-set"/>
</dbReference>
<dbReference type="InterPro" id="IPR007110">
    <property type="entry name" value="Ig-like_dom"/>
</dbReference>
<reference evidence="7" key="3">
    <citation type="submission" date="2025-09" db="UniProtKB">
        <authorList>
            <consortium name="Ensembl"/>
        </authorList>
    </citation>
    <scope>IDENTIFICATION</scope>
</reference>
<dbReference type="Ensembl" id="ENSTGET00000027510.1">
    <property type="protein sequence ID" value="ENSTGEP00000023049.1"/>
    <property type="gene ID" value="ENSTGEG00000018642.1"/>
</dbReference>
<dbReference type="AlphaFoldDB" id="A0A8D2FN21"/>
<name>A0A8D2FN21_THEGE</name>
<keyword evidence="3" id="KW-0393">Immunoglobulin domain</keyword>